<keyword evidence="1" id="KW-0489">Methyltransferase</keyword>
<proteinExistence type="predicted"/>
<evidence type="ECO:0000313" key="2">
    <source>
        <dbReference type="Proteomes" id="UP001164539"/>
    </source>
</evidence>
<dbReference type="EMBL" id="CM051404">
    <property type="protein sequence ID" value="KAJ4707015.1"/>
    <property type="molecule type" value="Genomic_DNA"/>
</dbReference>
<organism evidence="1 2">
    <name type="scientific">Melia azedarach</name>
    <name type="common">Chinaberry tree</name>
    <dbReference type="NCBI Taxonomy" id="155640"/>
    <lineage>
        <taxon>Eukaryota</taxon>
        <taxon>Viridiplantae</taxon>
        <taxon>Streptophyta</taxon>
        <taxon>Embryophyta</taxon>
        <taxon>Tracheophyta</taxon>
        <taxon>Spermatophyta</taxon>
        <taxon>Magnoliopsida</taxon>
        <taxon>eudicotyledons</taxon>
        <taxon>Gunneridae</taxon>
        <taxon>Pentapetalae</taxon>
        <taxon>rosids</taxon>
        <taxon>malvids</taxon>
        <taxon>Sapindales</taxon>
        <taxon>Meliaceae</taxon>
        <taxon>Melia</taxon>
    </lineage>
</organism>
<keyword evidence="1" id="KW-0808">Transferase</keyword>
<dbReference type="Proteomes" id="UP001164539">
    <property type="component" value="Chromosome 11"/>
</dbReference>
<keyword evidence="2" id="KW-1185">Reference proteome</keyword>
<comment type="caution">
    <text evidence="1">The sequence shown here is derived from an EMBL/GenBank/DDBJ whole genome shotgun (WGS) entry which is preliminary data.</text>
</comment>
<reference evidence="1 2" key="1">
    <citation type="journal article" date="2023" name="Science">
        <title>Complex scaffold remodeling in plant triterpene biosynthesis.</title>
        <authorList>
            <person name="De La Pena R."/>
            <person name="Hodgson H."/>
            <person name="Liu J.C."/>
            <person name="Stephenson M.J."/>
            <person name="Martin A.C."/>
            <person name="Owen C."/>
            <person name="Harkess A."/>
            <person name="Leebens-Mack J."/>
            <person name="Jimenez L.E."/>
            <person name="Osbourn A."/>
            <person name="Sattely E.S."/>
        </authorList>
    </citation>
    <scope>NUCLEOTIDE SEQUENCE [LARGE SCALE GENOMIC DNA]</scope>
    <source>
        <strain evidence="2">cv. JPN11</strain>
        <tissue evidence="1">Leaf</tissue>
    </source>
</reference>
<evidence type="ECO:0000313" key="1">
    <source>
        <dbReference type="EMBL" id="KAJ4707015.1"/>
    </source>
</evidence>
<name>A0ACC1X6J2_MELAZ</name>
<gene>
    <name evidence="1" type="ORF">OWV82_020591</name>
</gene>
<accession>A0ACC1X6J2</accession>
<protein>
    <submittedName>
        <fullName evidence="1">S-adenosylmethionine-dependent methyltransferase</fullName>
    </submittedName>
</protein>
<sequence>MADEAATILPAESYPMVGGDGDHSYAKNSSYQRAVLDVVKEMINEAIADKLDLKTLGFDTSNINTFRVADLGCSVGPNTFIAVQNIIESVELKCRRNSSALEFQVFFNDHIENDFNTLFNTLPPFRKYWASGIPGSFHGRLFPKSTLHFVHSSYAVHWLSKIPKEIVDSKSPAWNKGNIQCTGFVKEVAEAYSTQFKKDMESFLNARVQELVPGGLMAIVLSGLPDGIRNSETAEGKFYDFLGSCLADMAKMGLLDEEKVDSFNLPLYTPTSKELQVIIERNECFTIEKMDILKNPMRNMKFHPQSGIRQLRAVLEGVIKAHFGSEFVDQIFNYIATKIPESLFAIKENKQHSKVILFVLLKRIID</sequence>